<dbReference type="CDD" id="cd00090">
    <property type="entry name" value="HTH_ARSR"/>
    <property type="match status" value="1"/>
</dbReference>
<keyword evidence="3" id="KW-1185">Reference proteome</keyword>
<proteinExistence type="predicted"/>
<dbReference type="SUPFAM" id="SSF46785">
    <property type="entry name" value="Winged helix' DNA-binding domain"/>
    <property type="match status" value="1"/>
</dbReference>
<evidence type="ECO:0000256" key="1">
    <source>
        <dbReference type="SAM" id="MobiDB-lite"/>
    </source>
</evidence>
<comment type="caution">
    <text evidence="2">The sequence shown here is derived from an EMBL/GenBank/DDBJ whole genome shotgun (WGS) entry which is preliminary data.</text>
</comment>
<evidence type="ECO:0000313" key="2">
    <source>
        <dbReference type="EMBL" id="GAA2730419.1"/>
    </source>
</evidence>
<evidence type="ECO:0000313" key="3">
    <source>
        <dbReference type="Proteomes" id="UP001501842"/>
    </source>
</evidence>
<dbReference type="Proteomes" id="UP001501842">
    <property type="component" value="Unassembled WGS sequence"/>
</dbReference>
<dbReference type="EMBL" id="BAAATZ010000018">
    <property type="protein sequence ID" value="GAA2730419.1"/>
    <property type="molecule type" value="Genomic_DNA"/>
</dbReference>
<dbReference type="Gene3D" id="1.10.10.10">
    <property type="entry name" value="Winged helix-like DNA-binding domain superfamily/Winged helix DNA-binding domain"/>
    <property type="match status" value="1"/>
</dbReference>
<dbReference type="Pfam" id="PF12840">
    <property type="entry name" value="HTH_20"/>
    <property type="match status" value="1"/>
</dbReference>
<dbReference type="InterPro" id="IPR036390">
    <property type="entry name" value="WH_DNA-bd_sf"/>
</dbReference>
<organism evidence="2 3">
    <name type="scientific">Actinocorallia aurantiaca</name>
    <dbReference type="NCBI Taxonomy" id="46204"/>
    <lineage>
        <taxon>Bacteria</taxon>
        <taxon>Bacillati</taxon>
        <taxon>Actinomycetota</taxon>
        <taxon>Actinomycetes</taxon>
        <taxon>Streptosporangiales</taxon>
        <taxon>Thermomonosporaceae</taxon>
        <taxon>Actinocorallia</taxon>
    </lineage>
</organism>
<feature type="compositionally biased region" description="Low complexity" evidence="1">
    <location>
        <begin position="81"/>
        <end position="90"/>
    </location>
</feature>
<dbReference type="InterPro" id="IPR011991">
    <property type="entry name" value="ArsR-like_HTH"/>
</dbReference>
<gene>
    <name evidence="2" type="ORF">GCM10010439_43440</name>
</gene>
<feature type="region of interest" description="Disordered" evidence="1">
    <location>
        <begin position="75"/>
        <end position="99"/>
    </location>
</feature>
<name>A0ABN3UDB0_9ACTN</name>
<sequence length="178" mass="19683">MTKAHRPMGEHPVRTALLELIGREGAATATDAARELGGSTGLYSFHLRRLAEAGLIEEIPKSGGRAKPWRLAGDSAETAFPAPAGSSAPSDNEIAPITRGLEDESYRQWLERRDEAPEEWRHDEAFSQIVYLTPEEMEGVADVFRAVIAQFRHRETNPPSRPEDAEPVAIMARLFPLL</sequence>
<accession>A0ABN3UDB0</accession>
<dbReference type="InterPro" id="IPR036388">
    <property type="entry name" value="WH-like_DNA-bd_sf"/>
</dbReference>
<evidence type="ECO:0008006" key="4">
    <source>
        <dbReference type="Google" id="ProtNLM"/>
    </source>
</evidence>
<reference evidence="2 3" key="1">
    <citation type="journal article" date="2019" name="Int. J. Syst. Evol. Microbiol.">
        <title>The Global Catalogue of Microorganisms (GCM) 10K type strain sequencing project: providing services to taxonomists for standard genome sequencing and annotation.</title>
        <authorList>
            <consortium name="The Broad Institute Genomics Platform"/>
            <consortium name="The Broad Institute Genome Sequencing Center for Infectious Disease"/>
            <person name="Wu L."/>
            <person name="Ma J."/>
        </authorList>
    </citation>
    <scope>NUCLEOTIDE SEQUENCE [LARGE SCALE GENOMIC DNA]</scope>
    <source>
        <strain evidence="2 3">JCM 8201</strain>
    </source>
</reference>
<protein>
    <recommendedName>
        <fullName evidence="4">Helix-turn-helix protein</fullName>
    </recommendedName>
</protein>